<comment type="similarity">
    <text evidence="1 2">Belongs to the LOG family.</text>
</comment>
<organism evidence="3 4">
    <name type="scientific">Paenibacillus glycanilyticus</name>
    <dbReference type="NCBI Taxonomy" id="126569"/>
    <lineage>
        <taxon>Bacteria</taxon>
        <taxon>Bacillati</taxon>
        <taxon>Bacillota</taxon>
        <taxon>Bacilli</taxon>
        <taxon>Bacillales</taxon>
        <taxon>Paenibacillaceae</taxon>
        <taxon>Paenibacillus</taxon>
    </lineage>
</organism>
<dbReference type="InterPro" id="IPR005269">
    <property type="entry name" value="LOG"/>
</dbReference>
<comment type="caution">
    <text evidence="3">The sequence shown here is derived from an EMBL/GenBank/DDBJ whole genome shotgun (WGS) entry which is preliminary data.</text>
</comment>
<protein>
    <recommendedName>
        <fullName evidence="2">Cytokinin riboside 5'-monophosphate phosphoribohydrolase</fullName>
        <ecNumber evidence="2">3.2.2.n1</ecNumber>
    </recommendedName>
</protein>
<evidence type="ECO:0000313" key="3">
    <source>
        <dbReference type="EMBL" id="GMK43667.1"/>
    </source>
</evidence>
<accession>A0ABQ6NHJ4</accession>
<dbReference type="Proteomes" id="UP001285921">
    <property type="component" value="Unassembled WGS sequence"/>
</dbReference>
<evidence type="ECO:0000256" key="2">
    <source>
        <dbReference type="RuleBase" id="RU363015"/>
    </source>
</evidence>
<dbReference type="EC" id="3.2.2.n1" evidence="2"/>
<dbReference type="PANTHER" id="PTHR31223">
    <property type="entry name" value="LOG FAMILY PROTEIN YJL055W"/>
    <property type="match status" value="1"/>
</dbReference>
<dbReference type="PANTHER" id="PTHR31223:SF70">
    <property type="entry name" value="LOG FAMILY PROTEIN YJL055W"/>
    <property type="match status" value="1"/>
</dbReference>
<dbReference type="SUPFAM" id="SSF102405">
    <property type="entry name" value="MCP/YpsA-like"/>
    <property type="match status" value="1"/>
</dbReference>
<evidence type="ECO:0000313" key="4">
    <source>
        <dbReference type="Proteomes" id="UP001285921"/>
    </source>
</evidence>
<name>A0ABQ6NHJ4_9BACL</name>
<keyword evidence="2" id="KW-0203">Cytokinin biosynthesis</keyword>
<keyword evidence="4" id="KW-1185">Reference proteome</keyword>
<gene>
    <name evidence="3" type="ORF">PghCCS26_07940</name>
</gene>
<reference evidence="3 4" key="1">
    <citation type="submission" date="2023-05" db="EMBL/GenBank/DDBJ databases">
        <title>Draft genome of Paenibacillus sp. CCS26.</title>
        <authorList>
            <person name="Akita H."/>
            <person name="Shinto Y."/>
            <person name="Kimura Z."/>
        </authorList>
    </citation>
    <scope>NUCLEOTIDE SEQUENCE [LARGE SCALE GENOMIC DNA]</scope>
    <source>
        <strain evidence="3 4">CCS26</strain>
    </source>
</reference>
<dbReference type="Gene3D" id="3.40.50.450">
    <property type="match status" value="1"/>
</dbReference>
<dbReference type="InterPro" id="IPR031100">
    <property type="entry name" value="LOG_fam"/>
</dbReference>
<sequence>MNKICVFAGSNAGVSPEYGQAATQLGQLMAAKGMELVYGGSRIGLMGLVADAVLANGGRVTGVMPRGLFIGEMAHKGLTEFIEVGNMHERKALMSELSDGYIALPGGLGTFEELFEVASWAQLGIHKKPVGILNVKGFYQPIAEMLKQTVSAGFMRDTNLELMLFEESPSVLLDRMAAYTAPEQANKWAELPK</sequence>
<keyword evidence="2" id="KW-0378">Hydrolase</keyword>
<dbReference type="NCBIfam" id="TIGR00730">
    <property type="entry name" value="Rossman fold protein, TIGR00730 family"/>
    <property type="match status" value="1"/>
</dbReference>
<proteinExistence type="inferred from homology"/>
<dbReference type="RefSeq" id="WP_317978889.1">
    <property type="nucleotide sequence ID" value="NZ_BTCL01000002.1"/>
</dbReference>
<dbReference type="Pfam" id="PF03641">
    <property type="entry name" value="Lysine_decarbox"/>
    <property type="match status" value="1"/>
</dbReference>
<dbReference type="EMBL" id="BTCL01000002">
    <property type="protein sequence ID" value="GMK43667.1"/>
    <property type="molecule type" value="Genomic_DNA"/>
</dbReference>
<evidence type="ECO:0000256" key="1">
    <source>
        <dbReference type="ARBA" id="ARBA00006763"/>
    </source>
</evidence>